<dbReference type="PANTHER" id="PTHR48111:SF37">
    <property type="entry name" value="RESPONSE REGULATOR PROTEIN CARR"/>
    <property type="match status" value="1"/>
</dbReference>
<dbReference type="GO" id="GO:0006355">
    <property type="term" value="P:regulation of DNA-templated transcription"/>
    <property type="evidence" value="ECO:0007669"/>
    <property type="project" value="InterPro"/>
</dbReference>
<dbReference type="Gene3D" id="1.10.10.10">
    <property type="entry name" value="Winged helix-like DNA-binding domain superfamily/Winged helix DNA-binding domain"/>
    <property type="match status" value="1"/>
</dbReference>
<dbReference type="KEGG" id="sbae:DSM104329_01779"/>
<dbReference type="InterPro" id="IPR011006">
    <property type="entry name" value="CheY-like_superfamily"/>
</dbReference>
<dbReference type="InterPro" id="IPR016032">
    <property type="entry name" value="Sig_transdc_resp-reg_C-effctor"/>
</dbReference>
<dbReference type="InterPro" id="IPR039420">
    <property type="entry name" value="WalR-like"/>
</dbReference>
<proteinExistence type="predicted"/>
<dbReference type="EMBL" id="CP087164">
    <property type="protein sequence ID" value="UGS35391.1"/>
    <property type="molecule type" value="Genomic_DNA"/>
</dbReference>
<evidence type="ECO:0000256" key="3">
    <source>
        <dbReference type="PROSITE-ProRule" id="PRU01091"/>
    </source>
</evidence>
<dbReference type="SMART" id="SM00448">
    <property type="entry name" value="REC"/>
    <property type="match status" value="1"/>
</dbReference>
<reference evidence="6" key="1">
    <citation type="journal article" date="2022" name="Int. J. Syst. Evol. Microbiol.">
        <title>Pseudomonas aegrilactucae sp. nov. and Pseudomonas morbosilactucae sp. nov., pathogens causing bacterial rot of lettuce in Japan.</title>
        <authorList>
            <person name="Sawada H."/>
            <person name="Fujikawa T."/>
            <person name="Satou M."/>
        </authorList>
    </citation>
    <scope>NUCLEOTIDE SEQUENCE</scope>
    <source>
        <strain evidence="6">0166_1</strain>
    </source>
</reference>
<dbReference type="InterPro" id="IPR001789">
    <property type="entry name" value="Sig_transdc_resp-reg_receiver"/>
</dbReference>
<evidence type="ECO:0000256" key="1">
    <source>
        <dbReference type="ARBA" id="ARBA00023125"/>
    </source>
</evidence>
<name>A0A9E6XX39_9ACTN</name>
<feature type="domain" description="Response regulatory" evidence="4">
    <location>
        <begin position="4"/>
        <end position="117"/>
    </location>
</feature>
<dbReference type="Gene3D" id="6.10.250.690">
    <property type="match status" value="1"/>
</dbReference>
<keyword evidence="2" id="KW-0597">Phosphoprotein</keyword>
<evidence type="ECO:0000259" key="4">
    <source>
        <dbReference type="PROSITE" id="PS50110"/>
    </source>
</evidence>
<dbReference type="GO" id="GO:0000156">
    <property type="term" value="F:phosphorelay response regulator activity"/>
    <property type="evidence" value="ECO:0007669"/>
    <property type="project" value="TreeGrafter"/>
</dbReference>
<protein>
    <submittedName>
        <fullName evidence="6">Response regulator MprA</fullName>
    </submittedName>
</protein>
<dbReference type="PANTHER" id="PTHR48111">
    <property type="entry name" value="REGULATOR OF RPOS"/>
    <property type="match status" value="1"/>
</dbReference>
<dbReference type="Gene3D" id="3.40.50.2300">
    <property type="match status" value="1"/>
</dbReference>
<dbReference type="GO" id="GO:0000976">
    <property type="term" value="F:transcription cis-regulatory region binding"/>
    <property type="evidence" value="ECO:0007669"/>
    <property type="project" value="TreeGrafter"/>
</dbReference>
<gene>
    <name evidence="6" type="primary">mprA_2</name>
    <name evidence="6" type="ORF">DSM104329_01779</name>
</gene>
<accession>A0A9E6XX39</accession>
<dbReference type="PROSITE" id="PS50110">
    <property type="entry name" value="RESPONSE_REGULATORY"/>
    <property type="match status" value="1"/>
</dbReference>
<keyword evidence="7" id="KW-1185">Reference proteome</keyword>
<feature type="domain" description="OmpR/PhoB-type" evidence="5">
    <location>
        <begin position="124"/>
        <end position="222"/>
    </location>
</feature>
<dbReference type="InterPro" id="IPR036388">
    <property type="entry name" value="WH-like_DNA-bd_sf"/>
</dbReference>
<dbReference type="GO" id="GO:0032993">
    <property type="term" value="C:protein-DNA complex"/>
    <property type="evidence" value="ECO:0007669"/>
    <property type="project" value="TreeGrafter"/>
</dbReference>
<evidence type="ECO:0000313" key="6">
    <source>
        <dbReference type="EMBL" id="UGS35391.1"/>
    </source>
</evidence>
<dbReference type="CDD" id="cd00383">
    <property type="entry name" value="trans_reg_C"/>
    <property type="match status" value="1"/>
</dbReference>
<dbReference type="RefSeq" id="WP_259315079.1">
    <property type="nucleotide sequence ID" value="NZ_CP087164.1"/>
</dbReference>
<dbReference type="GO" id="GO:0005829">
    <property type="term" value="C:cytosol"/>
    <property type="evidence" value="ECO:0007669"/>
    <property type="project" value="TreeGrafter"/>
</dbReference>
<dbReference type="SUPFAM" id="SSF52172">
    <property type="entry name" value="CheY-like"/>
    <property type="match status" value="1"/>
</dbReference>
<dbReference type="SUPFAM" id="SSF46894">
    <property type="entry name" value="C-terminal effector domain of the bipartite response regulators"/>
    <property type="match status" value="1"/>
</dbReference>
<dbReference type="Pfam" id="PF00486">
    <property type="entry name" value="Trans_reg_C"/>
    <property type="match status" value="1"/>
</dbReference>
<evidence type="ECO:0000313" key="7">
    <source>
        <dbReference type="Proteomes" id="UP001162834"/>
    </source>
</evidence>
<feature type="modified residue" description="4-aspartylphosphate" evidence="2">
    <location>
        <position position="52"/>
    </location>
</feature>
<dbReference type="InterPro" id="IPR001867">
    <property type="entry name" value="OmpR/PhoB-type_DNA-bd"/>
</dbReference>
<dbReference type="AlphaFoldDB" id="A0A9E6XX39"/>
<dbReference type="Proteomes" id="UP001162834">
    <property type="component" value="Chromosome"/>
</dbReference>
<feature type="DNA-binding region" description="OmpR/PhoB-type" evidence="3">
    <location>
        <begin position="124"/>
        <end position="222"/>
    </location>
</feature>
<dbReference type="Pfam" id="PF00072">
    <property type="entry name" value="Response_reg"/>
    <property type="match status" value="1"/>
</dbReference>
<sequence>MSHRLLVVEDDADLRSVLRRGLSEEGFDVTAVADGAAALAASGDEPDALVIDIGLPDADGRDVCQALRARGTNAPVLFLTARDALTDRLSGFSAGGDDYLTKPFHFAELVARLRALLRRTGADASVAVREGLRLDPTAHAIRSGDAEVLLTPTEFRLLAALAARPGTVLRRAELVRSAWPDGAIVHDNTLDQYLARLRRKLRAAGADEAIATVHGVGYRMVAGPATLDPG</sequence>
<organism evidence="6 7">
    <name type="scientific">Capillimicrobium parvum</name>
    <dbReference type="NCBI Taxonomy" id="2884022"/>
    <lineage>
        <taxon>Bacteria</taxon>
        <taxon>Bacillati</taxon>
        <taxon>Actinomycetota</taxon>
        <taxon>Thermoleophilia</taxon>
        <taxon>Solirubrobacterales</taxon>
        <taxon>Capillimicrobiaceae</taxon>
        <taxon>Capillimicrobium</taxon>
    </lineage>
</organism>
<dbReference type="SMART" id="SM00862">
    <property type="entry name" value="Trans_reg_C"/>
    <property type="match status" value="1"/>
</dbReference>
<dbReference type="PROSITE" id="PS51755">
    <property type="entry name" value="OMPR_PHOB"/>
    <property type="match status" value="1"/>
</dbReference>
<keyword evidence="1 3" id="KW-0238">DNA-binding</keyword>
<evidence type="ECO:0000259" key="5">
    <source>
        <dbReference type="PROSITE" id="PS51755"/>
    </source>
</evidence>
<evidence type="ECO:0000256" key="2">
    <source>
        <dbReference type="PROSITE-ProRule" id="PRU00169"/>
    </source>
</evidence>